<accession>A0AAE3VA29</accession>
<comment type="caution">
    <text evidence="3">The sequence shown here is derived from an EMBL/GenBank/DDBJ whole genome shotgun (WGS) entry which is preliminary data.</text>
</comment>
<organism evidence="3 4">
    <name type="scientific">Moryella indoligenes</name>
    <dbReference type="NCBI Taxonomy" id="371674"/>
    <lineage>
        <taxon>Bacteria</taxon>
        <taxon>Bacillati</taxon>
        <taxon>Bacillota</taxon>
        <taxon>Clostridia</taxon>
        <taxon>Lachnospirales</taxon>
        <taxon>Lachnospiraceae</taxon>
        <taxon>Moryella</taxon>
    </lineage>
</organism>
<dbReference type="Pfam" id="PF00149">
    <property type="entry name" value="Metallophos"/>
    <property type="match status" value="1"/>
</dbReference>
<keyword evidence="3" id="KW-0540">Nuclease</keyword>
<keyword evidence="4" id="KW-1185">Reference proteome</keyword>
<dbReference type="Proteomes" id="UP001241537">
    <property type="component" value="Unassembled WGS sequence"/>
</dbReference>
<dbReference type="RefSeq" id="WP_307253730.1">
    <property type="nucleotide sequence ID" value="NZ_JAUSTO010000004.1"/>
</dbReference>
<sequence length="359" mass="40763">MKFVHTGDIHYGMCPDSDKPWAREREQAVKASLASIVATVKTEQAELLLIAGDLFHRQPTLRELKEVNYLFSVIPAVQIVIIAGNHDYIRESSALLSFTWAENVHYITTAELDSIALPKLHTEVYGFSYHQKEITEDLLASLHIPENESIRILLCHGGDARHLPLNPSTLAAAGFSYCALGHIHKPQALCSDRVVWCGSPEPLDLTETGAHGCYVGEIDDSTRQLSSLRFIPLSKLQYISLKIQVTPESTNEELLMNVEEEIRRRGAHNIYRLKIQGMRDPDILFEADRLKDRYRIAELIDESEPRYDFPRLFAEHPSDMIGFFIQELDRPDMSELDRKALYYGVNALLRTTDERSSGT</sequence>
<evidence type="ECO:0000256" key="1">
    <source>
        <dbReference type="ARBA" id="ARBA00022801"/>
    </source>
</evidence>
<gene>
    <name evidence="3" type="ORF">J2S20_000938</name>
</gene>
<dbReference type="EMBL" id="JAUSTO010000004">
    <property type="protein sequence ID" value="MDQ0152253.1"/>
    <property type="molecule type" value="Genomic_DNA"/>
</dbReference>
<dbReference type="Gene3D" id="3.60.21.10">
    <property type="match status" value="1"/>
</dbReference>
<proteinExistence type="predicted"/>
<dbReference type="InterPro" id="IPR004843">
    <property type="entry name" value="Calcineurin-like_PHP"/>
</dbReference>
<dbReference type="CDD" id="cd00840">
    <property type="entry name" value="MPP_Mre11_N"/>
    <property type="match status" value="1"/>
</dbReference>
<feature type="domain" description="Calcineurin-like phosphoesterase" evidence="2">
    <location>
        <begin position="1"/>
        <end position="186"/>
    </location>
</feature>
<evidence type="ECO:0000313" key="4">
    <source>
        <dbReference type="Proteomes" id="UP001241537"/>
    </source>
</evidence>
<dbReference type="SUPFAM" id="SSF56300">
    <property type="entry name" value="Metallo-dependent phosphatases"/>
    <property type="match status" value="1"/>
</dbReference>
<evidence type="ECO:0000313" key="3">
    <source>
        <dbReference type="EMBL" id="MDQ0152253.1"/>
    </source>
</evidence>
<dbReference type="AlphaFoldDB" id="A0AAE3VA29"/>
<protein>
    <submittedName>
        <fullName evidence="3">DNA repair exonuclease SbcCD nuclease subunit</fullName>
    </submittedName>
</protein>
<keyword evidence="3" id="KW-0269">Exonuclease</keyword>
<dbReference type="PANTHER" id="PTHR30337">
    <property type="entry name" value="COMPONENT OF ATP-DEPENDENT DSDNA EXONUCLEASE"/>
    <property type="match status" value="1"/>
</dbReference>
<evidence type="ECO:0000259" key="2">
    <source>
        <dbReference type="Pfam" id="PF00149"/>
    </source>
</evidence>
<dbReference type="InterPro" id="IPR041796">
    <property type="entry name" value="Mre11_N"/>
</dbReference>
<dbReference type="InterPro" id="IPR029052">
    <property type="entry name" value="Metallo-depent_PP-like"/>
</dbReference>
<dbReference type="GO" id="GO:0004527">
    <property type="term" value="F:exonuclease activity"/>
    <property type="evidence" value="ECO:0007669"/>
    <property type="project" value="UniProtKB-KW"/>
</dbReference>
<name>A0AAE3VA29_9FIRM</name>
<keyword evidence="1" id="KW-0378">Hydrolase</keyword>
<dbReference type="InterPro" id="IPR050535">
    <property type="entry name" value="DNA_Repair-Maintenance_Comp"/>
</dbReference>
<reference evidence="3" key="1">
    <citation type="submission" date="2023-07" db="EMBL/GenBank/DDBJ databases">
        <title>Genomic Encyclopedia of Type Strains, Phase IV (KMG-IV): sequencing the most valuable type-strain genomes for metagenomic binning, comparative biology and taxonomic classification.</title>
        <authorList>
            <person name="Goeker M."/>
        </authorList>
    </citation>
    <scope>NUCLEOTIDE SEQUENCE</scope>
    <source>
        <strain evidence="3">DSM 19659</strain>
    </source>
</reference>